<dbReference type="InterPro" id="IPR054402">
    <property type="entry name" value="Tt1218-like_dom"/>
</dbReference>
<evidence type="ECO:0000313" key="4">
    <source>
        <dbReference type="Proteomes" id="UP001268036"/>
    </source>
</evidence>
<keyword evidence="1" id="KW-0472">Membrane</keyword>
<dbReference type="InterPro" id="IPR013362">
    <property type="entry name" value="Pilus_4_PilV"/>
</dbReference>
<keyword evidence="1" id="KW-1133">Transmembrane helix</keyword>
<dbReference type="Pfam" id="PF22150">
    <property type="entry name" value="Tt1218-like"/>
    <property type="match status" value="1"/>
</dbReference>
<dbReference type="Proteomes" id="UP001268036">
    <property type="component" value="Unassembled WGS sequence"/>
</dbReference>
<sequence>MKRRQKAFSMIEVLVSLVIICIGVLGMVALQTRSVALSQDSVQRSNAMVLANDLLELMRSNRDQVLASDKVKPDGSYAKQPGRSFQVKALDAGKTCLTRDRSVGGETVAGQDLGCWLSQVKALLPVTDALITSSFAVCPASGIPPLPASDAPGNTTPLSACENAARATIMVVIAWQDASNDPVNCPKGVCYYALRSEL</sequence>
<organism evidence="3 4">
    <name type="scientific">Pseudomonas oryzihabitans</name>
    <dbReference type="NCBI Taxonomy" id="47885"/>
    <lineage>
        <taxon>Bacteria</taxon>
        <taxon>Pseudomonadati</taxon>
        <taxon>Pseudomonadota</taxon>
        <taxon>Gammaproteobacteria</taxon>
        <taxon>Pseudomonadales</taxon>
        <taxon>Pseudomonadaceae</taxon>
        <taxon>Pseudomonas</taxon>
    </lineage>
</organism>
<dbReference type="NCBIfam" id="TIGR02532">
    <property type="entry name" value="IV_pilin_GFxxxE"/>
    <property type="match status" value="1"/>
</dbReference>
<keyword evidence="1" id="KW-0812">Transmembrane</keyword>
<feature type="domain" description="Type IV pilin Tt1218-like" evidence="2">
    <location>
        <begin position="29"/>
        <end position="64"/>
    </location>
</feature>
<evidence type="ECO:0000259" key="2">
    <source>
        <dbReference type="Pfam" id="PF22150"/>
    </source>
</evidence>
<protein>
    <submittedName>
        <fullName evidence="3">Type IV pilus assembly protein PilV</fullName>
    </submittedName>
</protein>
<dbReference type="RefSeq" id="WP_309759986.1">
    <property type="nucleotide sequence ID" value="NZ_JAVJAF010000001.1"/>
</dbReference>
<evidence type="ECO:0000256" key="1">
    <source>
        <dbReference type="SAM" id="Phobius"/>
    </source>
</evidence>
<dbReference type="Pfam" id="PF07963">
    <property type="entry name" value="N_methyl"/>
    <property type="match status" value="1"/>
</dbReference>
<proteinExistence type="predicted"/>
<dbReference type="AlphaFoldDB" id="A0AAJ2BLY9"/>
<gene>
    <name evidence="3" type="ORF">QE440_003141</name>
</gene>
<name>A0AAJ2BLY9_9PSED</name>
<dbReference type="EMBL" id="JAVJAF010000001">
    <property type="protein sequence ID" value="MDR6235400.1"/>
    <property type="molecule type" value="Genomic_DNA"/>
</dbReference>
<dbReference type="InterPro" id="IPR012902">
    <property type="entry name" value="N_methyl_site"/>
</dbReference>
<comment type="caution">
    <text evidence="3">The sequence shown here is derived from an EMBL/GenBank/DDBJ whole genome shotgun (WGS) entry which is preliminary data.</text>
</comment>
<evidence type="ECO:0000313" key="3">
    <source>
        <dbReference type="EMBL" id="MDR6235400.1"/>
    </source>
</evidence>
<reference evidence="3" key="1">
    <citation type="submission" date="2023-08" db="EMBL/GenBank/DDBJ databases">
        <title>Functional and genomic diversity of the sorghum phyllosphere microbiome.</title>
        <authorList>
            <person name="Shade A."/>
        </authorList>
    </citation>
    <scope>NUCLEOTIDE SEQUENCE</scope>
    <source>
        <strain evidence="3">SORGH_AS_0201</strain>
    </source>
</reference>
<feature type="transmembrane region" description="Helical" evidence="1">
    <location>
        <begin position="7"/>
        <end position="30"/>
    </location>
</feature>
<dbReference type="NCBIfam" id="TIGR02523">
    <property type="entry name" value="type_IV_pilV"/>
    <property type="match status" value="1"/>
</dbReference>
<accession>A0AAJ2BLY9</accession>